<sequence>MPQENMPEGQKIQQLSFFNFPAESIPFRKKTSRKPKPTVKTKHKKPEVIYTYQFTSKAHSLPIHRVSTRSAAEFMQKKARSLRPGVVHRSEGFHGGTLVATWAGVNPEDRRGYLWDIHVELAS</sequence>
<dbReference type="RefSeq" id="WP_190707380.1">
    <property type="nucleotide sequence ID" value="NZ_JAMPKX010000020.1"/>
</dbReference>
<proteinExistence type="predicted"/>
<evidence type="ECO:0000313" key="2">
    <source>
        <dbReference type="Proteomes" id="UP001482513"/>
    </source>
</evidence>
<organism evidence="1 2">
    <name type="scientific">Leptolyngbya subtilissima DQ-A4</name>
    <dbReference type="NCBI Taxonomy" id="2933933"/>
    <lineage>
        <taxon>Bacteria</taxon>
        <taxon>Bacillati</taxon>
        <taxon>Cyanobacteriota</taxon>
        <taxon>Cyanophyceae</taxon>
        <taxon>Leptolyngbyales</taxon>
        <taxon>Leptolyngbyaceae</taxon>
        <taxon>Leptolyngbya group</taxon>
        <taxon>Leptolyngbya</taxon>
    </lineage>
</organism>
<name>A0ABV0KBD4_9CYAN</name>
<comment type="caution">
    <text evidence="1">The sequence shown here is derived from an EMBL/GenBank/DDBJ whole genome shotgun (WGS) entry which is preliminary data.</text>
</comment>
<keyword evidence="2" id="KW-1185">Reference proteome</keyword>
<protein>
    <submittedName>
        <fullName evidence="1">Uncharacterized protein</fullName>
    </submittedName>
</protein>
<gene>
    <name evidence="1" type="ORF">NC992_24680</name>
</gene>
<dbReference type="EMBL" id="JAMPKX010000020">
    <property type="protein sequence ID" value="MEP0950092.1"/>
    <property type="molecule type" value="Genomic_DNA"/>
</dbReference>
<accession>A0ABV0KBD4</accession>
<dbReference type="Proteomes" id="UP001482513">
    <property type="component" value="Unassembled WGS sequence"/>
</dbReference>
<reference evidence="1 2" key="1">
    <citation type="submission" date="2022-04" db="EMBL/GenBank/DDBJ databases">
        <title>Positive selection, recombination, and allopatry shape intraspecific diversity of widespread and dominant cyanobacteria.</title>
        <authorList>
            <person name="Wei J."/>
            <person name="Shu W."/>
            <person name="Hu C."/>
        </authorList>
    </citation>
    <scope>NUCLEOTIDE SEQUENCE [LARGE SCALE GENOMIC DNA]</scope>
    <source>
        <strain evidence="1 2">DQ-A4</strain>
    </source>
</reference>
<evidence type="ECO:0000313" key="1">
    <source>
        <dbReference type="EMBL" id="MEP0950092.1"/>
    </source>
</evidence>